<keyword evidence="1" id="KW-0614">Plasmid</keyword>
<proteinExistence type="predicted"/>
<sequence>MRTRPPCVRHRLLGASDGPILTGVLAEATETGGLPDSVQRWLASTRWHTGPALLCPDHT</sequence>
<reference evidence="1 2" key="1">
    <citation type="submission" date="2009-03" db="EMBL/GenBank/DDBJ databases">
        <title>Comparison of the complete genome sequences of Rhodococcus erythropolis PR4 and Rhodococcus opacus B4.</title>
        <authorList>
            <person name="Takarada H."/>
            <person name="Sekine M."/>
            <person name="Hosoyama A."/>
            <person name="Yamada R."/>
            <person name="Fujisawa T."/>
            <person name="Omata S."/>
            <person name="Shimizu A."/>
            <person name="Tsukatani N."/>
            <person name="Tanikawa S."/>
            <person name="Fujita N."/>
            <person name="Harayama S."/>
        </authorList>
    </citation>
    <scope>NUCLEOTIDE SEQUENCE [LARGE SCALE GENOMIC DNA]</scope>
    <source>
        <strain evidence="1 2">B4</strain>
        <plasmid evidence="1 2">pROB01</plasmid>
    </source>
</reference>
<organism evidence="1 2">
    <name type="scientific">Rhodococcus opacus (strain B4)</name>
    <dbReference type="NCBI Taxonomy" id="632772"/>
    <lineage>
        <taxon>Bacteria</taxon>
        <taxon>Bacillati</taxon>
        <taxon>Actinomycetota</taxon>
        <taxon>Actinomycetes</taxon>
        <taxon>Mycobacteriales</taxon>
        <taxon>Nocardiaceae</taxon>
        <taxon>Rhodococcus</taxon>
    </lineage>
</organism>
<accession>C1BDC7</accession>
<dbReference type="Proteomes" id="UP000002212">
    <property type="component" value="Plasmid pROB01"/>
</dbReference>
<dbReference type="AlphaFoldDB" id="C1BDC7"/>
<evidence type="ECO:0000313" key="2">
    <source>
        <dbReference type="Proteomes" id="UP000002212"/>
    </source>
</evidence>
<dbReference type="HOGENOM" id="CLU_2957667_0_0_11"/>
<protein>
    <submittedName>
        <fullName evidence="1">Uncharacterized protein</fullName>
    </submittedName>
</protein>
<gene>
    <name evidence="1" type="ordered locus">ROP_pROB01-03720</name>
</gene>
<name>C1BDC7_RHOOB</name>
<dbReference type="EMBL" id="AP011116">
    <property type="protein sequence ID" value="BAH55871.1"/>
    <property type="molecule type" value="Genomic_DNA"/>
</dbReference>
<geneLocation type="plasmid" evidence="1 2">
    <name>pROB01</name>
</geneLocation>
<dbReference type="KEGG" id="rop:ROP_pROB01-03720"/>
<evidence type="ECO:0000313" key="1">
    <source>
        <dbReference type="EMBL" id="BAH55871.1"/>
    </source>
</evidence>
<dbReference type="PATRIC" id="fig|632772.20.peg.8114"/>